<feature type="compositionally biased region" description="Basic and acidic residues" evidence="1">
    <location>
        <begin position="173"/>
        <end position="184"/>
    </location>
</feature>
<keyword evidence="2" id="KW-0732">Signal</keyword>
<name>A0A9X0U3T2_9BACT</name>
<feature type="compositionally biased region" description="Low complexity" evidence="1">
    <location>
        <begin position="284"/>
        <end position="301"/>
    </location>
</feature>
<dbReference type="AlphaFoldDB" id="A0A9X0U3T2"/>
<dbReference type="RefSeq" id="WP_183973537.1">
    <property type="nucleotide sequence ID" value="NZ_JACHEB010000001.1"/>
</dbReference>
<sequence length="563" mass="60108">MRHTTQRILFAALILSCSSTWAQMHKVAKPEQVVRAIGVYEWTGDFAKPTASRLIPVSLFIDGKIEDAGIYVARPVPFALLSGNVYELQTAGIDKGYLDLSFARHLEATTSTGDLAFDDGWFGYGTVKPLATPKKVAALKPSKTLPVLHSSASENAKPQIATNSTTSTASSDDPDRPTMKRRSSDTSSSGTTTPSTTSSTTPTPSTTSDDPDRPTMKRRSDSSTTDSSSGTTASTGSTSDDDPDRPVMKRKSDSSDPSTTAGSTSTTSTPADDPNRPTMHRSSDTSTSTDTASTTTSSTPSDDPDRPTLKRHSAEDAKRAHDANSVVGTGALNDDPDRPNLHRGKPTSAMTDSDLPKLSGLPQNLHQMVAVSDAANRDPHPFTLEWDDPTQHAAVLDKMQTMARAQLAAYAKTPATKAPAPTLAVKKTTTTTTATTHPHHTTPAPVPIPLLDEELKAYTLSYGGAATYIYSAHTAGTGADLRYVTIVAQDNGLGELKPAIQNVTDSAHLDRTPHMRFVDVVDVEASNRASLLFELRAQNARQFGLYRVIAAHSEQIFLTGTTQ</sequence>
<feature type="compositionally biased region" description="Basic and acidic residues" evidence="1">
    <location>
        <begin position="210"/>
        <end position="221"/>
    </location>
</feature>
<evidence type="ECO:0000256" key="1">
    <source>
        <dbReference type="SAM" id="MobiDB-lite"/>
    </source>
</evidence>
<comment type="caution">
    <text evidence="3">The sequence shown here is derived from an EMBL/GenBank/DDBJ whole genome shotgun (WGS) entry which is preliminary data.</text>
</comment>
<feature type="compositionally biased region" description="Low complexity" evidence="1">
    <location>
        <begin position="222"/>
        <end position="238"/>
    </location>
</feature>
<feature type="signal peptide" evidence="2">
    <location>
        <begin position="1"/>
        <end position="22"/>
    </location>
</feature>
<proteinExistence type="predicted"/>
<feature type="region of interest" description="Disordered" evidence="1">
    <location>
        <begin position="149"/>
        <end position="360"/>
    </location>
</feature>
<evidence type="ECO:0000313" key="4">
    <source>
        <dbReference type="Proteomes" id="UP000535182"/>
    </source>
</evidence>
<feature type="compositionally biased region" description="Low complexity" evidence="1">
    <location>
        <begin position="161"/>
        <end position="171"/>
    </location>
</feature>
<dbReference type="Proteomes" id="UP000535182">
    <property type="component" value="Unassembled WGS sequence"/>
</dbReference>
<organism evidence="3 4">
    <name type="scientific">Tunturiibacter gelidiferens</name>
    <dbReference type="NCBI Taxonomy" id="3069689"/>
    <lineage>
        <taxon>Bacteria</taxon>
        <taxon>Pseudomonadati</taxon>
        <taxon>Acidobacteriota</taxon>
        <taxon>Terriglobia</taxon>
        <taxon>Terriglobales</taxon>
        <taxon>Acidobacteriaceae</taxon>
        <taxon>Tunturiibacter</taxon>
    </lineage>
</organism>
<feature type="compositionally biased region" description="Basic and acidic residues" evidence="1">
    <location>
        <begin position="303"/>
        <end position="322"/>
    </location>
</feature>
<reference evidence="3 4" key="1">
    <citation type="submission" date="2020-08" db="EMBL/GenBank/DDBJ databases">
        <title>Genomic Encyclopedia of Type Strains, Phase IV (KMG-V): Genome sequencing to study the core and pangenomes of soil and plant-associated prokaryotes.</title>
        <authorList>
            <person name="Whitman W."/>
        </authorList>
    </citation>
    <scope>NUCLEOTIDE SEQUENCE [LARGE SCALE GENOMIC DNA]</scope>
    <source>
        <strain evidence="3 4">X5P2</strain>
    </source>
</reference>
<accession>A0A9X0U3T2</accession>
<keyword evidence="4" id="KW-1185">Reference proteome</keyword>
<gene>
    <name evidence="3" type="ORF">HDF14_000736</name>
</gene>
<evidence type="ECO:0000256" key="2">
    <source>
        <dbReference type="SAM" id="SignalP"/>
    </source>
</evidence>
<protein>
    <submittedName>
        <fullName evidence="3">Uncharacterized protein</fullName>
    </submittedName>
</protein>
<feature type="compositionally biased region" description="Basic and acidic residues" evidence="1">
    <location>
        <begin position="244"/>
        <end position="254"/>
    </location>
</feature>
<feature type="compositionally biased region" description="Low complexity" evidence="1">
    <location>
        <begin position="255"/>
        <end position="272"/>
    </location>
</feature>
<feature type="compositionally biased region" description="Low complexity" evidence="1">
    <location>
        <begin position="185"/>
        <end position="208"/>
    </location>
</feature>
<dbReference type="EMBL" id="JACHEB010000001">
    <property type="protein sequence ID" value="MBB5327142.1"/>
    <property type="molecule type" value="Genomic_DNA"/>
</dbReference>
<evidence type="ECO:0000313" key="3">
    <source>
        <dbReference type="EMBL" id="MBB5327142.1"/>
    </source>
</evidence>
<feature type="chain" id="PRO_5040822075" evidence="2">
    <location>
        <begin position="23"/>
        <end position="563"/>
    </location>
</feature>